<evidence type="ECO:0000259" key="3">
    <source>
        <dbReference type="Pfam" id="PF10145"/>
    </source>
</evidence>
<gene>
    <name evidence="4" type="ORF">BB944_08220</name>
</gene>
<dbReference type="NCBIfam" id="TIGR01760">
    <property type="entry name" value="tape_meas_TP901"/>
    <property type="match status" value="1"/>
</dbReference>
<feature type="domain" description="Phage tail tape measure protein" evidence="3">
    <location>
        <begin position="121"/>
        <end position="323"/>
    </location>
</feature>
<dbReference type="EMBL" id="AACAQG010000035">
    <property type="protein sequence ID" value="EAJ7779951.1"/>
    <property type="molecule type" value="Genomic_DNA"/>
</dbReference>
<comment type="caution">
    <text evidence="4">The sequence shown here is derived from an EMBL/GenBank/DDBJ whole genome shotgun (WGS) entry which is preliminary data.</text>
</comment>
<protein>
    <submittedName>
        <fullName evidence="4">Phage tail tape measure protein</fullName>
    </submittedName>
</protein>
<reference evidence="4" key="1">
    <citation type="submission" date="2018-05" db="EMBL/GenBank/DDBJ databases">
        <authorList>
            <consortium name="NARMS: The National Antimicrobial Resistance Monitoring System"/>
        </authorList>
    </citation>
    <scope>NUCLEOTIDE SEQUENCE</scope>
    <source>
        <strain evidence="4">FSIS1607015</strain>
    </source>
</reference>
<evidence type="ECO:0000313" key="4">
    <source>
        <dbReference type="EMBL" id="EAJ7779951.1"/>
    </source>
</evidence>
<feature type="transmembrane region" description="Helical" evidence="2">
    <location>
        <begin position="491"/>
        <end position="512"/>
    </location>
</feature>
<keyword evidence="1" id="KW-1188">Viral release from host cell</keyword>
<feature type="transmembrane region" description="Helical" evidence="2">
    <location>
        <begin position="381"/>
        <end position="404"/>
    </location>
</feature>
<dbReference type="InterPro" id="IPR010090">
    <property type="entry name" value="Phage_tape_meas"/>
</dbReference>
<name>A0A5T0ECY6_CAMCO</name>
<evidence type="ECO:0000256" key="1">
    <source>
        <dbReference type="ARBA" id="ARBA00022612"/>
    </source>
</evidence>
<organism evidence="4">
    <name type="scientific">Campylobacter coli</name>
    <dbReference type="NCBI Taxonomy" id="195"/>
    <lineage>
        <taxon>Bacteria</taxon>
        <taxon>Pseudomonadati</taxon>
        <taxon>Campylobacterota</taxon>
        <taxon>Epsilonproteobacteria</taxon>
        <taxon>Campylobacterales</taxon>
        <taxon>Campylobacteraceae</taxon>
        <taxon>Campylobacter</taxon>
    </lineage>
</organism>
<sequence>MENAGSIGIGVILGLAIKNASAVGKVVKDFSNLEKIAAKTKLGISGLQKELNTLKLNANLRAELKAQRKGLQDELLSLGNVIRGGIIGKGLGEAISFESAMADVRKVVNFDEGDDIKKMSADILKMSQTLPVTANELAAIAAAGGQIGLGSKDVREFTNLVTKMKVAFDMSAEDVGDSVAKIKNILGISLKDMEDLGDSINNLSDNSASKAREIIDVMKRTAAAGKQIGFTKEQIAALSSSFISLGKGPEVAGTAINSLYRVLATADNMGTKTESAFAKLGISGAFLKQASFDDPQKALDMFLQRISKLDQKEQMGVLVDIFGREFADDMATLVGGLDTYKEALKNAGDEAKKGSLQREFDTRAATTENSIILMKNAFNSLAINLGSVFLPAISWVSAGISYLVNSITYITGLVPGLNGVLGGLIATFLLAKPAVLAYAIAKNYLKDCTILLKSALIKTRIHLLAFRNSCILSNITLKVKTITTNIYTASLKVLSFVLIGLNKVFKLVAIGIRELSVAMMSNPIGLILRGIAIVAGLIIANWDRVKSWFMSFIEWLRPVWEPIYNAIKAVFNKCSGVIGYFKNNALNIIFPFVGILKFIWKPIYEVFKWVFDKCSGVIGYFKNNALNIIFPFVGILKFIWKPIYEVFKWVFDKCALVFASFKDIIMSVASPLAEFLNSIWQGIGDFFYSIFGSLFEWFASKLSWVGDMISSISGFIKDALDFVGLGDDKEVKISQNEQTKEKIFATNTYKDELQAKSINHTPSFNNGNINVSVNGTFNIATKDGNFNMQEFANAIQKSVFDALRKQEQNKINTTIYG</sequence>
<feature type="transmembrane region" description="Helical" evidence="2">
    <location>
        <begin position="524"/>
        <end position="542"/>
    </location>
</feature>
<dbReference type="AlphaFoldDB" id="A0A5T0ECY6"/>
<keyword evidence="2" id="KW-1133">Transmembrane helix</keyword>
<dbReference type="PANTHER" id="PTHR37813">
    <property type="entry name" value="FELS-2 PROPHAGE PROTEIN"/>
    <property type="match status" value="1"/>
</dbReference>
<dbReference type="Pfam" id="PF10145">
    <property type="entry name" value="PhageMin_Tail"/>
    <property type="match status" value="1"/>
</dbReference>
<evidence type="ECO:0000256" key="2">
    <source>
        <dbReference type="SAM" id="Phobius"/>
    </source>
</evidence>
<feature type="transmembrane region" description="Helical" evidence="2">
    <location>
        <begin position="416"/>
        <end position="441"/>
    </location>
</feature>
<accession>A0A5T0ECY6</accession>
<keyword evidence="2" id="KW-0812">Transmembrane</keyword>
<keyword evidence="2" id="KW-0472">Membrane</keyword>
<dbReference type="PANTHER" id="PTHR37813:SF1">
    <property type="entry name" value="FELS-2 PROPHAGE PROTEIN"/>
    <property type="match status" value="1"/>
</dbReference>
<proteinExistence type="predicted"/>